<evidence type="ECO:0000256" key="1">
    <source>
        <dbReference type="SAM" id="MobiDB-lite"/>
    </source>
</evidence>
<feature type="non-terminal residue" evidence="2">
    <location>
        <position position="66"/>
    </location>
</feature>
<evidence type="ECO:0000313" key="2">
    <source>
        <dbReference type="EMBL" id="SVE40059.1"/>
    </source>
</evidence>
<protein>
    <submittedName>
        <fullName evidence="2">Uncharacterized protein</fullName>
    </submittedName>
</protein>
<feature type="compositionally biased region" description="Polar residues" evidence="1">
    <location>
        <begin position="39"/>
        <end position="55"/>
    </location>
</feature>
<dbReference type="EMBL" id="UINC01214709">
    <property type="protein sequence ID" value="SVE40059.1"/>
    <property type="molecule type" value="Genomic_DNA"/>
</dbReference>
<feature type="region of interest" description="Disordered" evidence="1">
    <location>
        <begin position="37"/>
        <end position="66"/>
    </location>
</feature>
<reference evidence="2" key="1">
    <citation type="submission" date="2018-05" db="EMBL/GenBank/DDBJ databases">
        <authorList>
            <person name="Lanie J.A."/>
            <person name="Ng W.-L."/>
            <person name="Kazmierczak K.M."/>
            <person name="Andrzejewski T.M."/>
            <person name="Davidsen T.M."/>
            <person name="Wayne K.J."/>
            <person name="Tettelin H."/>
            <person name="Glass J.I."/>
            <person name="Rusch D."/>
            <person name="Podicherti R."/>
            <person name="Tsui H.-C.T."/>
            <person name="Winkler M.E."/>
        </authorList>
    </citation>
    <scope>NUCLEOTIDE SEQUENCE</scope>
</reference>
<dbReference type="AlphaFoldDB" id="A0A383D709"/>
<name>A0A383D709_9ZZZZ</name>
<organism evidence="2">
    <name type="scientific">marine metagenome</name>
    <dbReference type="NCBI Taxonomy" id="408172"/>
    <lineage>
        <taxon>unclassified sequences</taxon>
        <taxon>metagenomes</taxon>
        <taxon>ecological metagenomes</taxon>
    </lineage>
</organism>
<proteinExistence type="predicted"/>
<sequence>MICYSKNLFYLLIFILLQGCAGSGVAPVTNRTEIKESSPVITTPSKNNKNKTPQKSLRKKIDCYVV</sequence>
<gene>
    <name evidence="2" type="ORF">METZ01_LOCUS492913</name>
</gene>
<accession>A0A383D709</accession>
<dbReference type="PROSITE" id="PS51257">
    <property type="entry name" value="PROKAR_LIPOPROTEIN"/>
    <property type="match status" value="1"/>
</dbReference>